<keyword evidence="1" id="KW-1133">Transmembrane helix</keyword>
<dbReference type="EMBL" id="LK032280">
    <property type="protein sequence ID" value="CDY31819.1"/>
    <property type="molecule type" value="Genomic_DNA"/>
</dbReference>
<proteinExistence type="predicted"/>
<sequence length="130" mass="14843">MGGRNYQNPLLIFMQKGLYFLILSCLFLKGFYLFINPVACCTRSFSFDTNGGAGTLHWGEYEWLSSASVFSKLEKQGRLPFCLWDGNTMVSPEELTSTGAVWRYSSLSRIIQVLSQRFLNFQLLEDISLD</sequence>
<evidence type="ECO:0000313" key="2">
    <source>
        <dbReference type="EMBL" id="CDY31819.1"/>
    </source>
</evidence>
<dbReference type="Gramene" id="CDY31819">
    <property type="protein sequence ID" value="CDY31819"/>
    <property type="gene ID" value="GSBRNA2T00050510001"/>
</dbReference>
<keyword evidence="3" id="KW-1185">Reference proteome</keyword>
<reference evidence="2 3" key="1">
    <citation type="journal article" date="2014" name="Science">
        <title>Plant genetics. Early allopolyploid evolution in the post-Neolithic Brassica napus oilseed genome.</title>
        <authorList>
            <person name="Chalhoub B."/>
            <person name="Denoeud F."/>
            <person name="Liu S."/>
            <person name="Parkin I.A."/>
            <person name="Tang H."/>
            <person name="Wang X."/>
            <person name="Chiquet J."/>
            <person name="Belcram H."/>
            <person name="Tong C."/>
            <person name="Samans B."/>
            <person name="Correa M."/>
            <person name="Da Silva C."/>
            <person name="Just J."/>
            <person name="Falentin C."/>
            <person name="Koh C.S."/>
            <person name="Le Clainche I."/>
            <person name="Bernard M."/>
            <person name="Bento P."/>
            <person name="Noel B."/>
            <person name="Labadie K."/>
            <person name="Alberti A."/>
            <person name="Charles M."/>
            <person name="Arnaud D."/>
            <person name="Guo H."/>
            <person name="Daviaud C."/>
            <person name="Alamery S."/>
            <person name="Jabbari K."/>
            <person name="Zhao M."/>
            <person name="Edger P.P."/>
            <person name="Chelaifa H."/>
            <person name="Tack D."/>
            <person name="Lassalle G."/>
            <person name="Mestiri I."/>
            <person name="Schnel N."/>
            <person name="Le Paslier M.C."/>
            <person name="Fan G."/>
            <person name="Renault V."/>
            <person name="Bayer P.E."/>
            <person name="Golicz A.A."/>
            <person name="Manoli S."/>
            <person name="Lee T.H."/>
            <person name="Thi V.H."/>
            <person name="Chalabi S."/>
            <person name="Hu Q."/>
            <person name="Fan C."/>
            <person name="Tollenaere R."/>
            <person name="Lu Y."/>
            <person name="Battail C."/>
            <person name="Shen J."/>
            <person name="Sidebottom C.H."/>
            <person name="Wang X."/>
            <person name="Canaguier A."/>
            <person name="Chauveau A."/>
            <person name="Berard A."/>
            <person name="Deniot G."/>
            <person name="Guan M."/>
            <person name="Liu Z."/>
            <person name="Sun F."/>
            <person name="Lim Y.P."/>
            <person name="Lyons E."/>
            <person name="Town C.D."/>
            <person name="Bancroft I."/>
            <person name="Wang X."/>
            <person name="Meng J."/>
            <person name="Ma J."/>
            <person name="Pires J.C."/>
            <person name="King G.J."/>
            <person name="Brunel D."/>
            <person name="Delourme R."/>
            <person name="Renard M."/>
            <person name="Aury J.M."/>
            <person name="Adams K.L."/>
            <person name="Batley J."/>
            <person name="Snowdon R.J."/>
            <person name="Tost J."/>
            <person name="Edwards D."/>
            <person name="Zhou Y."/>
            <person name="Hua W."/>
            <person name="Sharpe A.G."/>
            <person name="Paterson A.H."/>
            <person name="Guan C."/>
            <person name="Wincker P."/>
        </authorList>
    </citation>
    <scope>NUCLEOTIDE SEQUENCE [LARGE SCALE GENOMIC DNA]</scope>
    <source>
        <strain evidence="3">cv. Darmor-bzh</strain>
    </source>
</reference>
<gene>
    <name evidence="2" type="primary">BnaC09g13300D</name>
    <name evidence="2" type="ORF">GSBRNA2T00050510001</name>
</gene>
<evidence type="ECO:0000256" key="1">
    <source>
        <dbReference type="SAM" id="Phobius"/>
    </source>
</evidence>
<feature type="transmembrane region" description="Helical" evidence="1">
    <location>
        <begin position="18"/>
        <end position="35"/>
    </location>
</feature>
<protein>
    <submittedName>
        <fullName evidence="2">BnaC09g13300D protein</fullName>
    </submittedName>
</protein>
<dbReference type="AlphaFoldDB" id="A0A078H328"/>
<dbReference type="PaxDb" id="3708-A0A078H328"/>
<name>A0A078H328_BRANA</name>
<evidence type="ECO:0000313" key="3">
    <source>
        <dbReference type="Proteomes" id="UP000028999"/>
    </source>
</evidence>
<organism evidence="2 3">
    <name type="scientific">Brassica napus</name>
    <name type="common">Rape</name>
    <dbReference type="NCBI Taxonomy" id="3708"/>
    <lineage>
        <taxon>Eukaryota</taxon>
        <taxon>Viridiplantae</taxon>
        <taxon>Streptophyta</taxon>
        <taxon>Embryophyta</taxon>
        <taxon>Tracheophyta</taxon>
        <taxon>Spermatophyta</taxon>
        <taxon>Magnoliopsida</taxon>
        <taxon>eudicotyledons</taxon>
        <taxon>Gunneridae</taxon>
        <taxon>Pentapetalae</taxon>
        <taxon>rosids</taxon>
        <taxon>malvids</taxon>
        <taxon>Brassicales</taxon>
        <taxon>Brassicaceae</taxon>
        <taxon>Brassiceae</taxon>
        <taxon>Brassica</taxon>
    </lineage>
</organism>
<accession>A0A078H328</accession>
<dbReference type="Proteomes" id="UP000028999">
    <property type="component" value="Unassembled WGS sequence"/>
</dbReference>
<keyword evidence="1" id="KW-0472">Membrane</keyword>
<keyword evidence="1" id="KW-0812">Transmembrane</keyword>